<reference evidence="1 2" key="1">
    <citation type="submission" date="2018-06" db="EMBL/GenBank/DDBJ databases">
        <authorList>
            <consortium name="Pathogen Informatics"/>
            <person name="Doyle S."/>
        </authorList>
    </citation>
    <scope>NUCLEOTIDE SEQUENCE [LARGE SCALE GENOMIC DNA]</scope>
    <source>
        <strain evidence="1 2">NCTC10571</strain>
    </source>
</reference>
<dbReference type="EMBL" id="UGPP01000001">
    <property type="protein sequence ID" value="STY70441.1"/>
    <property type="molecule type" value="Genomic_DNA"/>
</dbReference>
<sequence length="132" mass="15027">MNKHFKSPKLILLIITLSLMSILIAGCGDDKYVQSVKNGTMYMAPNVPVGKAFDQFFKNGKWKSFVSDKNDRIVEFTGDCNWNNKPAKLTAQFKLYKDNSFELAYLDINGNPTTVLDGLDIMQKILHQYRAK</sequence>
<dbReference type="PROSITE" id="PS51257">
    <property type="entry name" value="PROKAR_LIPOPROTEIN"/>
    <property type="match status" value="1"/>
</dbReference>
<dbReference type="Proteomes" id="UP000255234">
    <property type="component" value="Unassembled WGS sequence"/>
</dbReference>
<evidence type="ECO:0000313" key="2">
    <source>
        <dbReference type="Proteomes" id="UP000255234"/>
    </source>
</evidence>
<name>A0A378NQ13_9FIRM</name>
<accession>A0A378NQ13</accession>
<dbReference type="RefSeq" id="WP_115151070.1">
    <property type="nucleotide sequence ID" value="NZ_UGPP01000001.1"/>
</dbReference>
<organism evidence="1 2">
    <name type="scientific">Megamonas hypermegale</name>
    <dbReference type="NCBI Taxonomy" id="158847"/>
    <lineage>
        <taxon>Bacteria</taxon>
        <taxon>Bacillati</taxon>
        <taxon>Bacillota</taxon>
        <taxon>Negativicutes</taxon>
        <taxon>Selenomonadales</taxon>
        <taxon>Selenomonadaceae</taxon>
        <taxon>Megamonas</taxon>
    </lineage>
</organism>
<gene>
    <name evidence="1" type="ORF">NCTC10571_00578</name>
</gene>
<protein>
    <submittedName>
        <fullName evidence="1">Uncharacterized protein</fullName>
    </submittedName>
</protein>
<proteinExistence type="predicted"/>
<evidence type="ECO:0000313" key="1">
    <source>
        <dbReference type="EMBL" id="STY70441.1"/>
    </source>
</evidence>
<dbReference type="AlphaFoldDB" id="A0A378NQ13"/>